<evidence type="ECO:0000256" key="3">
    <source>
        <dbReference type="ARBA" id="ARBA00022989"/>
    </source>
</evidence>
<evidence type="ECO:0000259" key="8">
    <source>
        <dbReference type="Pfam" id="PF20684"/>
    </source>
</evidence>
<keyword evidence="3 7" id="KW-1133">Transmembrane helix</keyword>
<dbReference type="PANTHER" id="PTHR33048">
    <property type="entry name" value="PTH11-LIKE INTEGRAL MEMBRANE PROTEIN (AFU_ORTHOLOGUE AFUA_5G11245)"/>
    <property type="match status" value="1"/>
</dbReference>
<feature type="transmembrane region" description="Helical" evidence="7">
    <location>
        <begin position="38"/>
        <end position="58"/>
    </location>
</feature>
<feature type="region of interest" description="Disordered" evidence="6">
    <location>
        <begin position="519"/>
        <end position="584"/>
    </location>
</feature>
<reference evidence="9" key="2">
    <citation type="submission" date="2023-05" db="EMBL/GenBank/DDBJ databases">
        <authorList>
            <consortium name="Lawrence Berkeley National Laboratory"/>
            <person name="Steindorff A."/>
            <person name="Hensen N."/>
            <person name="Bonometti L."/>
            <person name="Westerberg I."/>
            <person name="Brannstrom I.O."/>
            <person name="Guillou S."/>
            <person name="Cros-Aarteil S."/>
            <person name="Calhoun S."/>
            <person name="Haridas S."/>
            <person name="Kuo A."/>
            <person name="Mondo S."/>
            <person name="Pangilinan J."/>
            <person name="Riley R."/>
            <person name="Labutti K."/>
            <person name="Andreopoulos B."/>
            <person name="Lipzen A."/>
            <person name="Chen C."/>
            <person name="Yanf M."/>
            <person name="Daum C."/>
            <person name="Ng V."/>
            <person name="Clum A."/>
            <person name="Ohm R."/>
            <person name="Martin F."/>
            <person name="Silar P."/>
            <person name="Natvig D."/>
            <person name="Lalanne C."/>
            <person name="Gautier V."/>
            <person name="Ament-Velasquez S.L."/>
            <person name="Kruys A."/>
            <person name="Hutchinson M.I."/>
            <person name="Powell A.J."/>
            <person name="Barry K."/>
            <person name="Miller A.N."/>
            <person name="Grigoriev I.V."/>
            <person name="Debuchy R."/>
            <person name="Gladieux P."/>
            <person name="Thoren M.H."/>
            <person name="Johannesson H."/>
        </authorList>
    </citation>
    <scope>NUCLEOTIDE SEQUENCE</scope>
    <source>
        <strain evidence="9">CBS 359.72</strain>
    </source>
</reference>
<evidence type="ECO:0000256" key="4">
    <source>
        <dbReference type="ARBA" id="ARBA00023136"/>
    </source>
</evidence>
<accession>A0AAN7CW85</accession>
<evidence type="ECO:0000256" key="7">
    <source>
        <dbReference type="SAM" id="Phobius"/>
    </source>
</evidence>
<reference evidence="9" key="1">
    <citation type="journal article" date="2023" name="Mol. Phylogenet. Evol.">
        <title>Genome-scale phylogeny and comparative genomics of the fungal order Sordariales.</title>
        <authorList>
            <person name="Hensen N."/>
            <person name="Bonometti L."/>
            <person name="Westerberg I."/>
            <person name="Brannstrom I.O."/>
            <person name="Guillou S."/>
            <person name="Cros-Aarteil S."/>
            <person name="Calhoun S."/>
            <person name="Haridas S."/>
            <person name="Kuo A."/>
            <person name="Mondo S."/>
            <person name="Pangilinan J."/>
            <person name="Riley R."/>
            <person name="LaButti K."/>
            <person name="Andreopoulos B."/>
            <person name="Lipzen A."/>
            <person name="Chen C."/>
            <person name="Yan M."/>
            <person name="Daum C."/>
            <person name="Ng V."/>
            <person name="Clum A."/>
            <person name="Steindorff A."/>
            <person name="Ohm R.A."/>
            <person name="Martin F."/>
            <person name="Silar P."/>
            <person name="Natvig D.O."/>
            <person name="Lalanne C."/>
            <person name="Gautier V."/>
            <person name="Ament-Velasquez S.L."/>
            <person name="Kruys A."/>
            <person name="Hutchinson M.I."/>
            <person name="Powell A.J."/>
            <person name="Barry K."/>
            <person name="Miller A.N."/>
            <person name="Grigoriev I.V."/>
            <person name="Debuchy R."/>
            <person name="Gladieux P."/>
            <person name="Hiltunen Thoren M."/>
            <person name="Johannesson H."/>
        </authorList>
    </citation>
    <scope>NUCLEOTIDE SEQUENCE</scope>
    <source>
        <strain evidence="9">CBS 359.72</strain>
    </source>
</reference>
<name>A0AAN7CW85_9PEZI</name>
<dbReference type="Proteomes" id="UP001303647">
    <property type="component" value="Unassembled WGS sequence"/>
</dbReference>
<feature type="domain" description="Rhodopsin" evidence="8">
    <location>
        <begin position="58"/>
        <end position="340"/>
    </location>
</feature>
<sequence>MSTQVISEPGYTKFNLTYPAVTGNATPSVDLSGGDMRITGALSGILVPHIVCTLLIIARAYSRFYLLQKWFLDDSLILVAWAIITAVCIIYSTIAAQPESRLDNLSNGNNTTSAGTIPLSTSAYSALILYQLALLLTKLSTLSFYHRIFSFSSSEGPNKRPPAERTLTRLTTLVVLLHAGPLLALSILQCHQSESQHSTHSPFSYPKHQEQDRCAGSAFTDVPLKPLLITSAALHAATDAWLVALILPCVARLRGLPRQRKAVLGAVLGLLSALVVAAGIARLAVVLQLLSSSEKGGESGIGRAPVAVAETAAFFVVTVLELDVAVICASAPTLRPVLARVWPRLLGEHGLGEGKYLARRRGVGVEERGVSLTSVVRCYERPWTTGEGSLVGMSSGTKAVGKGASGLCEIGAVQRPPAVATTHRPPTMLSLRSFVNSMSPWISRPRGRSDWDDGAGLLREERRGGDGRVPKYGSSIGLEVHYEQLVGYGDSEKKSSRCIARAAERHSEASYHYRDSQESLVLGVNDPNSPKRRNPVSRLDKLTEADVGTGIRGDEGALWEEDGAALGDLKEQGESATHGPRFSH</sequence>
<feature type="transmembrane region" description="Helical" evidence="7">
    <location>
        <begin position="70"/>
        <end position="94"/>
    </location>
</feature>
<gene>
    <name evidence="9" type="ORF">C7999DRAFT_31483</name>
</gene>
<evidence type="ECO:0000256" key="1">
    <source>
        <dbReference type="ARBA" id="ARBA00004141"/>
    </source>
</evidence>
<comment type="caution">
    <text evidence="9">The sequence shown here is derived from an EMBL/GenBank/DDBJ whole genome shotgun (WGS) entry which is preliminary data.</text>
</comment>
<evidence type="ECO:0000313" key="10">
    <source>
        <dbReference type="Proteomes" id="UP001303647"/>
    </source>
</evidence>
<dbReference type="EMBL" id="MU857643">
    <property type="protein sequence ID" value="KAK4248048.1"/>
    <property type="molecule type" value="Genomic_DNA"/>
</dbReference>
<evidence type="ECO:0000256" key="5">
    <source>
        <dbReference type="ARBA" id="ARBA00038359"/>
    </source>
</evidence>
<keyword evidence="4 7" id="KW-0472">Membrane</keyword>
<evidence type="ECO:0000256" key="6">
    <source>
        <dbReference type="SAM" id="MobiDB-lite"/>
    </source>
</evidence>
<protein>
    <recommendedName>
        <fullName evidence="8">Rhodopsin domain-containing protein</fullName>
    </recommendedName>
</protein>
<feature type="transmembrane region" description="Helical" evidence="7">
    <location>
        <begin position="262"/>
        <end position="285"/>
    </location>
</feature>
<evidence type="ECO:0000313" key="9">
    <source>
        <dbReference type="EMBL" id="KAK4248048.1"/>
    </source>
</evidence>
<evidence type="ECO:0000256" key="2">
    <source>
        <dbReference type="ARBA" id="ARBA00022692"/>
    </source>
</evidence>
<keyword evidence="10" id="KW-1185">Reference proteome</keyword>
<feature type="transmembrane region" description="Helical" evidence="7">
    <location>
        <begin position="123"/>
        <end position="145"/>
    </location>
</feature>
<dbReference type="InterPro" id="IPR049326">
    <property type="entry name" value="Rhodopsin_dom_fungi"/>
</dbReference>
<feature type="transmembrane region" description="Helical" evidence="7">
    <location>
        <begin position="227"/>
        <end position="250"/>
    </location>
</feature>
<dbReference type="Pfam" id="PF20684">
    <property type="entry name" value="Fung_rhodopsin"/>
    <property type="match status" value="1"/>
</dbReference>
<dbReference type="PANTHER" id="PTHR33048:SF47">
    <property type="entry name" value="INTEGRAL MEMBRANE PROTEIN-RELATED"/>
    <property type="match status" value="1"/>
</dbReference>
<comment type="subcellular location">
    <subcellularLocation>
        <location evidence="1">Membrane</location>
        <topology evidence="1">Multi-pass membrane protein</topology>
    </subcellularLocation>
</comment>
<feature type="transmembrane region" description="Helical" evidence="7">
    <location>
        <begin position="166"/>
        <end position="188"/>
    </location>
</feature>
<keyword evidence="2 7" id="KW-0812">Transmembrane</keyword>
<dbReference type="GO" id="GO:0016020">
    <property type="term" value="C:membrane"/>
    <property type="evidence" value="ECO:0007669"/>
    <property type="project" value="UniProtKB-SubCell"/>
</dbReference>
<proteinExistence type="inferred from homology"/>
<organism evidence="9 10">
    <name type="scientific">Corynascus novoguineensis</name>
    <dbReference type="NCBI Taxonomy" id="1126955"/>
    <lineage>
        <taxon>Eukaryota</taxon>
        <taxon>Fungi</taxon>
        <taxon>Dikarya</taxon>
        <taxon>Ascomycota</taxon>
        <taxon>Pezizomycotina</taxon>
        <taxon>Sordariomycetes</taxon>
        <taxon>Sordariomycetidae</taxon>
        <taxon>Sordariales</taxon>
        <taxon>Chaetomiaceae</taxon>
        <taxon>Corynascus</taxon>
    </lineage>
</organism>
<dbReference type="InterPro" id="IPR052337">
    <property type="entry name" value="SAT4-like"/>
</dbReference>
<comment type="similarity">
    <text evidence="5">Belongs to the SAT4 family.</text>
</comment>
<dbReference type="AlphaFoldDB" id="A0AAN7CW85"/>